<evidence type="ECO:0000313" key="3">
    <source>
        <dbReference type="EMBL" id="KAF2290878.1"/>
    </source>
</evidence>
<sequence length="275" mass="31413">MGYLEIEEELKKLGYGEVNKMAYFIPGEPKKDGVWYIRKYNDGDVLEMLKWDEKGDVHGYVEVMEDDENDGVNTNLHNIDMRGIEASDNSGSSIDVEYDVENDMDAIDDDSDEATFEDIIDDSEFYKVMKGKKNLENVGMEENLENATLPENDNENEVHDDRQPLGINLPDEIDSNDISHTPPKSDDEFVGNMKGGALLVAIGKDGNNQRFPVAWVVVEVEKEDSWLWFLQILFEELNIIDGYEWAFISNQQKGLMNAINRLAPDAKHRNCVRHI</sequence>
<evidence type="ECO:0000256" key="1">
    <source>
        <dbReference type="SAM" id="MobiDB-lite"/>
    </source>
</evidence>
<reference evidence="3 4" key="1">
    <citation type="journal article" date="2020" name="Mol. Plant">
        <title>The Chromosome-Based Rubber Tree Genome Provides New Insights into Spurge Genome Evolution and Rubber Biosynthesis.</title>
        <authorList>
            <person name="Liu J."/>
            <person name="Shi C."/>
            <person name="Shi C.C."/>
            <person name="Li W."/>
            <person name="Zhang Q.J."/>
            <person name="Zhang Y."/>
            <person name="Li K."/>
            <person name="Lu H.F."/>
            <person name="Shi C."/>
            <person name="Zhu S.T."/>
            <person name="Xiao Z.Y."/>
            <person name="Nan H."/>
            <person name="Yue Y."/>
            <person name="Zhu X.G."/>
            <person name="Wu Y."/>
            <person name="Hong X.N."/>
            <person name="Fan G.Y."/>
            <person name="Tong Y."/>
            <person name="Zhang D."/>
            <person name="Mao C.L."/>
            <person name="Liu Y.L."/>
            <person name="Hao S.J."/>
            <person name="Liu W.Q."/>
            <person name="Lv M.Q."/>
            <person name="Zhang H.B."/>
            <person name="Liu Y."/>
            <person name="Hu-Tang G.R."/>
            <person name="Wang J.P."/>
            <person name="Wang J.H."/>
            <person name="Sun Y.H."/>
            <person name="Ni S.B."/>
            <person name="Chen W.B."/>
            <person name="Zhang X.C."/>
            <person name="Jiao Y.N."/>
            <person name="Eichler E.E."/>
            <person name="Li G.H."/>
            <person name="Liu X."/>
            <person name="Gao L.Z."/>
        </authorList>
    </citation>
    <scope>NUCLEOTIDE SEQUENCE [LARGE SCALE GENOMIC DNA]</scope>
    <source>
        <strain evidence="4">cv. GT1</strain>
        <tissue evidence="3">Leaf</tissue>
    </source>
</reference>
<feature type="region of interest" description="Disordered" evidence="1">
    <location>
        <begin position="146"/>
        <end position="185"/>
    </location>
</feature>
<feature type="domain" description="MULE transposase" evidence="2">
    <location>
        <begin position="189"/>
        <end position="275"/>
    </location>
</feature>
<dbReference type="Pfam" id="PF10551">
    <property type="entry name" value="MULE"/>
    <property type="match status" value="1"/>
</dbReference>
<organism evidence="3 4">
    <name type="scientific">Hevea brasiliensis</name>
    <name type="common">Para rubber tree</name>
    <name type="synonym">Siphonia brasiliensis</name>
    <dbReference type="NCBI Taxonomy" id="3981"/>
    <lineage>
        <taxon>Eukaryota</taxon>
        <taxon>Viridiplantae</taxon>
        <taxon>Streptophyta</taxon>
        <taxon>Embryophyta</taxon>
        <taxon>Tracheophyta</taxon>
        <taxon>Spermatophyta</taxon>
        <taxon>Magnoliopsida</taxon>
        <taxon>eudicotyledons</taxon>
        <taxon>Gunneridae</taxon>
        <taxon>Pentapetalae</taxon>
        <taxon>rosids</taxon>
        <taxon>fabids</taxon>
        <taxon>Malpighiales</taxon>
        <taxon>Euphorbiaceae</taxon>
        <taxon>Crotonoideae</taxon>
        <taxon>Micrandreae</taxon>
        <taxon>Hevea</taxon>
    </lineage>
</organism>
<accession>A0A6A6KSF0</accession>
<dbReference type="InterPro" id="IPR018289">
    <property type="entry name" value="MULE_transposase_dom"/>
</dbReference>
<dbReference type="PANTHER" id="PTHR31973">
    <property type="entry name" value="POLYPROTEIN, PUTATIVE-RELATED"/>
    <property type="match status" value="1"/>
</dbReference>
<evidence type="ECO:0000259" key="2">
    <source>
        <dbReference type="Pfam" id="PF10551"/>
    </source>
</evidence>
<keyword evidence="4" id="KW-1185">Reference proteome</keyword>
<dbReference type="PANTHER" id="PTHR31973:SF187">
    <property type="entry name" value="MUTATOR TRANSPOSASE MUDRA PROTEIN"/>
    <property type="match status" value="1"/>
</dbReference>
<gene>
    <name evidence="3" type="ORF">GH714_016097</name>
</gene>
<dbReference type="AlphaFoldDB" id="A0A6A6KSF0"/>
<dbReference type="EMBL" id="JAAGAX010000015">
    <property type="protein sequence ID" value="KAF2290878.1"/>
    <property type="molecule type" value="Genomic_DNA"/>
</dbReference>
<dbReference type="Proteomes" id="UP000467840">
    <property type="component" value="Chromosome 2"/>
</dbReference>
<name>A0A6A6KSF0_HEVBR</name>
<proteinExistence type="predicted"/>
<protein>
    <recommendedName>
        <fullName evidence="2">MULE transposase domain-containing protein</fullName>
    </recommendedName>
</protein>
<comment type="caution">
    <text evidence="3">The sequence shown here is derived from an EMBL/GenBank/DDBJ whole genome shotgun (WGS) entry which is preliminary data.</text>
</comment>
<evidence type="ECO:0000313" key="4">
    <source>
        <dbReference type="Proteomes" id="UP000467840"/>
    </source>
</evidence>